<evidence type="ECO:0000313" key="3">
    <source>
        <dbReference type="Proteomes" id="UP000674318"/>
    </source>
</evidence>
<reference evidence="2 3" key="1">
    <citation type="submission" date="2021-02" db="EMBL/GenBank/DDBJ databases">
        <title>Porcisia hertigi Genome sequencing and assembly.</title>
        <authorList>
            <person name="Almutairi H."/>
            <person name="Gatherer D."/>
        </authorList>
    </citation>
    <scope>NUCLEOTIDE SEQUENCE [LARGE SCALE GENOMIC DNA]</scope>
    <source>
        <strain evidence="2 3">C119</strain>
    </source>
</reference>
<proteinExistence type="predicted"/>
<keyword evidence="1" id="KW-0472">Membrane</keyword>
<name>A0A837A950_9TRYP</name>
<dbReference type="EMBL" id="JAFJZO010000007">
    <property type="protein sequence ID" value="KAG5510933.1"/>
    <property type="molecule type" value="Genomic_DNA"/>
</dbReference>
<keyword evidence="1" id="KW-0812">Transmembrane</keyword>
<dbReference type="Pfam" id="PF12352">
    <property type="entry name" value="V-SNARE_C"/>
    <property type="match status" value="1"/>
</dbReference>
<keyword evidence="3" id="KW-1185">Reference proteome</keyword>
<gene>
    <name evidence="2" type="ORF">JKF63_06434</name>
</gene>
<dbReference type="GeneID" id="94292461"/>
<dbReference type="OrthoDB" id="266279at2759"/>
<evidence type="ECO:0000313" key="2">
    <source>
        <dbReference type="EMBL" id="KAG5510933.1"/>
    </source>
</evidence>
<dbReference type="AlphaFoldDB" id="A0A837A950"/>
<accession>A0A837A950</accession>
<evidence type="ECO:0000256" key="1">
    <source>
        <dbReference type="SAM" id="Phobius"/>
    </source>
</evidence>
<dbReference type="KEGG" id="phet:94292461"/>
<dbReference type="SUPFAM" id="SSF58038">
    <property type="entry name" value="SNARE fusion complex"/>
    <property type="match status" value="1"/>
</dbReference>
<dbReference type="Proteomes" id="UP000674318">
    <property type="component" value="Unassembled WGS sequence"/>
</dbReference>
<comment type="caution">
    <text evidence="2">The sequence shown here is derived from an EMBL/GenBank/DDBJ whole genome shotgun (WGS) entry which is preliminary data.</text>
</comment>
<keyword evidence="1" id="KW-1133">Transmembrane helix</keyword>
<feature type="transmembrane region" description="Helical" evidence="1">
    <location>
        <begin position="144"/>
        <end position="163"/>
    </location>
</feature>
<organism evidence="2 3">
    <name type="scientific">Porcisia hertigi</name>
    <dbReference type="NCBI Taxonomy" id="2761500"/>
    <lineage>
        <taxon>Eukaryota</taxon>
        <taxon>Discoba</taxon>
        <taxon>Euglenozoa</taxon>
        <taxon>Kinetoplastea</taxon>
        <taxon>Metakinetoplastina</taxon>
        <taxon>Trypanosomatida</taxon>
        <taxon>Trypanosomatidae</taxon>
        <taxon>Leishmaniinae</taxon>
        <taxon>Porcisia</taxon>
    </lineage>
</organism>
<dbReference type="Gene3D" id="1.20.5.110">
    <property type="match status" value="1"/>
</dbReference>
<dbReference type="RefSeq" id="XP_067759405.1">
    <property type="nucleotide sequence ID" value="XM_067902384.1"/>
</dbReference>
<sequence>MQEGGTAKPNGIPGAALIEHMKASVQPSGAAAAGGGGVPRGPTGVDLRSGYIGIDSGLSAAVPPVNPTATASSSTAAQQTRENIERALRMNEATNNSGYATLQSLGKQREVIQNSLNTVGLTHQHLSDSRQVIRDIRMGVYKEWLIKGSVIAFLLLLILVIFYSKFIQK</sequence>
<protein>
    <submittedName>
        <fullName evidence="2">Uncharacterized protein</fullName>
    </submittedName>
</protein>